<dbReference type="EMBL" id="FLUQ01000004">
    <property type="protein sequence ID" value="SBW08520.1"/>
    <property type="molecule type" value="Genomic_DNA"/>
</dbReference>
<dbReference type="Pfam" id="PF12889">
    <property type="entry name" value="DUF3829"/>
    <property type="match status" value="1"/>
</dbReference>
<dbReference type="InterPro" id="IPR024291">
    <property type="entry name" value="DUF3829"/>
</dbReference>
<proteinExistence type="predicted"/>
<evidence type="ECO:0000313" key="2">
    <source>
        <dbReference type="EMBL" id="SBW08520.1"/>
    </source>
</evidence>
<protein>
    <recommendedName>
        <fullName evidence="3">Imelysin-like domain-containing protein</fullName>
    </recommendedName>
</protein>
<evidence type="ECO:0008006" key="3">
    <source>
        <dbReference type="Google" id="ProtNLM"/>
    </source>
</evidence>
<organism evidence="2">
    <name type="scientific">uncultured delta proteobacterium</name>
    <dbReference type="NCBI Taxonomy" id="34034"/>
    <lineage>
        <taxon>Bacteria</taxon>
        <taxon>Deltaproteobacteria</taxon>
        <taxon>environmental samples</taxon>
    </lineage>
</organism>
<evidence type="ECO:0000256" key="1">
    <source>
        <dbReference type="SAM" id="SignalP"/>
    </source>
</evidence>
<keyword evidence="1" id="KW-0732">Signal</keyword>
<sequence>MTKTGLAACFALALVLVLSTARPAPAGERGNGAAKTQEESYTLNDAFYDKNNSYVILFNVITGELDDAVNHYFDSIGEEEYLPEKEGFRYQPFSFSSAAGRAITEAAAFPGKEPKLLIDPSVAAIQPVAKKVWDLLIEADAYYAGKAYTGDNFAKGKELHAVIDAATDELWPLLEVFHEHIDRMGELVIAQEIQDRLAEKYFISAAMMQTMTRSKAVLFWLNRQGIGDSNIRELDVKAFRVPYDALAQALAELEAAAKKNSALQEGLRATEVQSFIGAATKLKMCAANMITLVQNAAKKKPGAGVPGNELPSDYADQLSALIGIYNTIFK</sequence>
<feature type="chain" id="PRO_5012013154" description="Imelysin-like domain-containing protein" evidence="1">
    <location>
        <begin position="27"/>
        <end position="330"/>
    </location>
</feature>
<gene>
    <name evidence="2" type="ORF">KL86DPRO_40120</name>
</gene>
<accession>A0A212KA03</accession>
<name>A0A212KA03_9DELT</name>
<dbReference type="AlphaFoldDB" id="A0A212KA03"/>
<feature type="signal peptide" evidence="1">
    <location>
        <begin position="1"/>
        <end position="26"/>
    </location>
</feature>
<reference evidence="2" key="1">
    <citation type="submission" date="2016-04" db="EMBL/GenBank/DDBJ databases">
        <authorList>
            <person name="Evans L.H."/>
            <person name="Alamgir A."/>
            <person name="Owens N."/>
            <person name="Weber N.D."/>
            <person name="Virtaneva K."/>
            <person name="Barbian K."/>
            <person name="Babar A."/>
            <person name="Rosenke K."/>
        </authorList>
    </citation>
    <scope>NUCLEOTIDE SEQUENCE</scope>
    <source>
        <strain evidence="2">86</strain>
    </source>
</reference>